<evidence type="ECO:0000313" key="3">
    <source>
        <dbReference type="EMBL" id="MXR37667.1"/>
    </source>
</evidence>
<keyword evidence="1" id="KW-1133">Transmembrane helix</keyword>
<protein>
    <submittedName>
        <fullName evidence="3">Cardiolipin synthase B</fullName>
    </submittedName>
</protein>
<dbReference type="PANTHER" id="PTHR21248">
    <property type="entry name" value="CARDIOLIPIN SYNTHASE"/>
    <property type="match status" value="1"/>
</dbReference>
<organism evidence="3 4">
    <name type="scientific">Craterilacuibacter sinensis</name>
    <dbReference type="NCBI Taxonomy" id="2686017"/>
    <lineage>
        <taxon>Bacteria</taxon>
        <taxon>Pseudomonadati</taxon>
        <taxon>Pseudomonadota</taxon>
        <taxon>Betaproteobacteria</taxon>
        <taxon>Neisseriales</taxon>
        <taxon>Neisseriaceae</taxon>
        <taxon>Craterilacuibacter</taxon>
    </lineage>
</organism>
<feature type="transmembrane region" description="Helical" evidence="1">
    <location>
        <begin position="458"/>
        <end position="476"/>
    </location>
</feature>
<dbReference type="CDD" id="cd09159">
    <property type="entry name" value="PLDc_ybhO_like_2"/>
    <property type="match status" value="1"/>
</dbReference>
<dbReference type="InterPro" id="IPR001736">
    <property type="entry name" value="PLipase_D/transphosphatidylase"/>
</dbReference>
<proteinExistence type="predicted"/>
<dbReference type="SMART" id="SM00155">
    <property type="entry name" value="PLDc"/>
    <property type="match status" value="2"/>
</dbReference>
<keyword evidence="1" id="KW-0472">Membrane</keyword>
<comment type="caution">
    <text evidence="3">The sequence shown here is derived from an EMBL/GenBank/DDBJ whole genome shotgun (WGS) entry which is preliminary data.</text>
</comment>
<keyword evidence="1" id="KW-0812">Transmembrane</keyword>
<keyword evidence="4" id="KW-1185">Reference proteome</keyword>
<dbReference type="Gene3D" id="3.30.870.10">
    <property type="entry name" value="Endonuclease Chain A"/>
    <property type="match status" value="2"/>
</dbReference>
<dbReference type="GO" id="GO:0032049">
    <property type="term" value="P:cardiolipin biosynthetic process"/>
    <property type="evidence" value="ECO:0007669"/>
    <property type="project" value="UniProtKB-ARBA"/>
</dbReference>
<name>A0A845BLY4_9NEIS</name>
<gene>
    <name evidence="3" type="ORF">GQF02_11855</name>
</gene>
<dbReference type="Proteomes" id="UP000467214">
    <property type="component" value="Unassembled WGS sequence"/>
</dbReference>
<dbReference type="CDD" id="cd09110">
    <property type="entry name" value="PLDc_CLS_1"/>
    <property type="match status" value="1"/>
</dbReference>
<dbReference type="Pfam" id="PF13091">
    <property type="entry name" value="PLDc_2"/>
    <property type="match status" value="2"/>
</dbReference>
<dbReference type="InterPro" id="IPR025202">
    <property type="entry name" value="PLD-like_dom"/>
</dbReference>
<dbReference type="PANTHER" id="PTHR21248:SF22">
    <property type="entry name" value="PHOSPHOLIPASE D"/>
    <property type="match status" value="1"/>
</dbReference>
<sequence>MDTPEKSPASREAVRGFADQAFARAAGAPLIAGNHASLLYDSAENFPAWEAAIAAAQESILIEMYMFSNDDFGRHLCALLAERARSKVRVLLLLDWFGCWQEILSGFFKPLLAAGAEIRYYNPPSLSAGLALLGRNHRKQIIVDQEQVFVAGLCVSARWEGDSQAGIAPWRDTGIRLTGPVLQAAIAAFADSWASCGSPLALASYAATAPEPGDVAARLIATTPSSANMMRLDLMIAAFARETLWITDAYFMGTGTYLTALKNAARDGVDVRLLVPRASDIAWIATVSRTQYRPLLEAGVRVFEWNGSMIHAKTAVADGRWARIGSSNLNVSSWLANRELDVSIEDETLAGELAARFYRDLDNATEVILQGQRRRPALSRPRLPYHSPLLSAGANATRARATARAAARQAARIGDAIEAVVRGTREIERSEASALLSIGCTLLLLALAIAFFPWLIAAPLVLLLGTGSAALILKAWQLRKTENGR</sequence>
<feature type="domain" description="PLD phosphodiesterase" evidence="2">
    <location>
        <begin position="132"/>
        <end position="159"/>
    </location>
</feature>
<dbReference type="EMBL" id="WSSB01000010">
    <property type="protein sequence ID" value="MXR37667.1"/>
    <property type="molecule type" value="Genomic_DNA"/>
</dbReference>
<dbReference type="SUPFAM" id="SSF56024">
    <property type="entry name" value="Phospholipase D/nuclease"/>
    <property type="match status" value="2"/>
</dbReference>
<evidence type="ECO:0000259" key="2">
    <source>
        <dbReference type="PROSITE" id="PS50035"/>
    </source>
</evidence>
<feature type="domain" description="PLD phosphodiesterase" evidence="2">
    <location>
        <begin position="306"/>
        <end position="333"/>
    </location>
</feature>
<evidence type="ECO:0000256" key="1">
    <source>
        <dbReference type="SAM" id="Phobius"/>
    </source>
</evidence>
<accession>A0A845BLY4</accession>
<reference evidence="3 4" key="1">
    <citation type="submission" date="2019-12" db="EMBL/GenBank/DDBJ databases">
        <title>Neisseriaceae gen. nov. sp. Genome sequencing and assembly.</title>
        <authorList>
            <person name="Liu Z."/>
            <person name="Li A."/>
        </authorList>
    </citation>
    <scope>NUCLEOTIDE SEQUENCE [LARGE SCALE GENOMIC DNA]</scope>
    <source>
        <strain evidence="3 4">B2N2-7</strain>
    </source>
</reference>
<evidence type="ECO:0000313" key="4">
    <source>
        <dbReference type="Proteomes" id="UP000467214"/>
    </source>
</evidence>
<dbReference type="AlphaFoldDB" id="A0A845BLY4"/>
<dbReference type="PROSITE" id="PS50035">
    <property type="entry name" value="PLD"/>
    <property type="match status" value="2"/>
</dbReference>
<dbReference type="GO" id="GO:0030572">
    <property type="term" value="F:phosphatidyltransferase activity"/>
    <property type="evidence" value="ECO:0007669"/>
    <property type="project" value="UniProtKB-ARBA"/>
</dbReference>